<accession>A0A1Y6FG97</accession>
<name>A0A1Y6FG97_9HYPH</name>
<organism evidence="2 3">
    <name type="scientific">Devosia lucknowensis</name>
    <dbReference type="NCBI Taxonomy" id="1096929"/>
    <lineage>
        <taxon>Bacteria</taxon>
        <taxon>Pseudomonadati</taxon>
        <taxon>Pseudomonadota</taxon>
        <taxon>Alphaproteobacteria</taxon>
        <taxon>Hyphomicrobiales</taxon>
        <taxon>Devosiaceae</taxon>
        <taxon>Devosia</taxon>
    </lineage>
</organism>
<sequence>MRAGLALILGLVLAVTPAFAQGKTKTAPADEAVAALEVCEAFASRDSGALDKAIEAGWDAYDEVSESPFVVQYGAAREMPGIGWADLYVLQEGYPGTEFGYCRIDVTEPKGKGAAAIEAIAGLDRYEGDVTTEGQGTYASLEGTGEGQTLLMTHWDETGFVLQLTKIAPKAAPSEQ</sequence>
<gene>
    <name evidence="2" type="ORF">SAMN06295905_2119</name>
</gene>
<proteinExistence type="predicted"/>
<feature type="chain" id="PRO_5012350990" evidence="1">
    <location>
        <begin position="21"/>
        <end position="176"/>
    </location>
</feature>
<dbReference type="Proteomes" id="UP000194474">
    <property type="component" value="Unassembled WGS sequence"/>
</dbReference>
<dbReference type="EMBL" id="FXWK01000001">
    <property type="protein sequence ID" value="SMQ72631.1"/>
    <property type="molecule type" value="Genomic_DNA"/>
</dbReference>
<evidence type="ECO:0000313" key="2">
    <source>
        <dbReference type="EMBL" id="SMQ72631.1"/>
    </source>
</evidence>
<evidence type="ECO:0000256" key="1">
    <source>
        <dbReference type="SAM" id="SignalP"/>
    </source>
</evidence>
<evidence type="ECO:0000313" key="3">
    <source>
        <dbReference type="Proteomes" id="UP000194474"/>
    </source>
</evidence>
<reference evidence="3" key="1">
    <citation type="submission" date="2017-04" db="EMBL/GenBank/DDBJ databases">
        <authorList>
            <person name="Varghese N."/>
            <person name="Submissions S."/>
        </authorList>
    </citation>
    <scope>NUCLEOTIDE SEQUENCE [LARGE SCALE GENOMIC DNA]</scope>
</reference>
<dbReference type="OrthoDB" id="7946956at2"/>
<dbReference type="AlphaFoldDB" id="A0A1Y6FG97"/>
<dbReference type="RefSeq" id="WP_086470370.1">
    <property type="nucleotide sequence ID" value="NZ_FXWK01000001.1"/>
</dbReference>
<keyword evidence="1" id="KW-0732">Signal</keyword>
<keyword evidence="3" id="KW-1185">Reference proteome</keyword>
<feature type="signal peptide" evidence="1">
    <location>
        <begin position="1"/>
        <end position="20"/>
    </location>
</feature>
<protein>
    <submittedName>
        <fullName evidence="2">Uncharacterized protein</fullName>
    </submittedName>
</protein>